<organism evidence="1 2">
    <name type="scientific">Dillenia turbinata</name>
    <dbReference type="NCBI Taxonomy" id="194707"/>
    <lineage>
        <taxon>Eukaryota</taxon>
        <taxon>Viridiplantae</taxon>
        <taxon>Streptophyta</taxon>
        <taxon>Embryophyta</taxon>
        <taxon>Tracheophyta</taxon>
        <taxon>Spermatophyta</taxon>
        <taxon>Magnoliopsida</taxon>
        <taxon>eudicotyledons</taxon>
        <taxon>Gunneridae</taxon>
        <taxon>Pentapetalae</taxon>
        <taxon>Dilleniales</taxon>
        <taxon>Dilleniaceae</taxon>
        <taxon>Dillenia</taxon>
    </lineage>
</organism>
<sequence>MSDKNRFHSHFGWKLFLRRLLVITIFGQWMLESGSTRKEMRFPVALWRREQQLHRLMSGAFAIYSRREAKEPIRYQLELNGVDDQNLDYCVTSLE</sequence>
<keyword evidence="2" id="KW-1185">Reference proteome</keyword>
<protein>
    <submittedName>
        <fullName evidence="1">Uncharacterized protein</fullName>
    </submittedName>
</protein>
<dbReference type="EMBL" id="JBAMMX010000004">
    <property type="protein sequence ID" value="KAK6941879.1"/>
    <property type="molecule type" value="Genomic_DNA"/>
</dbReference>
<name>A0AAN8ZHZ9_9MAGN</name>
<accession>A0AAN8ZHZ9</accession>
<evidence type="ECO:0000313" key="1">
    <source>
        <dbReference type="EMBL" id="KAK6941879.1"/>
    </source>
</evidence>
<comment type="caution">
    <text evidence="1">The sequence shown here is derived from an EMBL/GenBank/DDBJ whole genome shotgun (WGS) entry which is preliminary data.</text>
</comment>
<proteinExistence type="predicted"/>
<gene>
    <name evidence="1" type="ORF">RJ641_027256</name>
</gene>
<evidence type="ECO:0000313" key="2">
    <source>
        <dbReference type="Proteomes" id="UP001370490"/>
    </source>
</evidence>
<reference evidence="1 2" key="1">
    <citation type="submission" date="2023-12" db="EMBL/GenBank/DDBJ databases">
        <title>A high-quality genome assembly for Dillenia turbinata (Dilleniales).</title>
        <authorList>
            <person name="Chanderbali A."/>
        </authorList>
    </citation>
    <scope>NUCLEOTIDE SEQUENCE [LARGE SCALE GENOMIC DNA]</scope>
    <source>
        <strain evidence="1">LSX21</strain>
        <tissue evidence="1">Leaf</tissue>
    </source>
</reference>
<dbReference type="Proteomes" id="UP001370490">
    <property type="component" value="Unassembled WGS sequence"/>
</dbReference>
<dbReference type="AlphaFoldDB" id="A0AAN8ZHZ9"/>